<proteinExistence type="predicted"/>
<feature type="domain" description="TniQ" evidence="1">
    <location>
        <begin position="7"/>
        <end position="158"/>
    </location>
</feature>
<sequence>MTPRPLPRTLAPLEDESLVGLILRLAQHTGSSPAVIATRMGLTDRVGIHVPAGSLLALPPQRLAEAAHVAGLSLSEMENLLLAPLGERYGPLSQAHAPWYGPQLLTNPRRWVNLRSTQFCERCLAGRDNPLGAELGGSWKRHWHLPVVFVCVEHRRTLRRCCTSCGRPAHATRQGLIAHATYEGLHPIQCRAPSIFQTDFRERAVCGAYMSDRSRGRIVAKDRATREEIIDVQRRIDALLSPDGPAETQSCGEPVSVAQYFMDLRAVTALIYASWPQARPLAATEVLARAIECEAAGRHRSSRGLRSRVMGAPSRDYFLAPPATALTTGAILGIADRLLRATDRSEERTELVALYRREVEECHALGSRHVKDLVVSPPLSCILGLAPRPRRAATRGASQTPAAEAG</sequence>
<reference evidence="2 3" key="1">
    <citation type="submission" date="2018-11" db="EMBL/GenBank/DDBJ databases">
        <title>Whole genome sequence of Streptomyces chrestomyceticus NBRC 13444(T).</title>
        <authorList>
            <person name="Komaki H."/>
            <person name="Tamura T."/>
        </authorList>
    </citation>
    <scope>NUCLEOTIDE SEQUENCE [LARGE SCALE GENOMIC DNA]</scope>
    <source>
        <strain evidence="2 3">NBRC 13444</strain>
    </source>
</reference>
<dbReference type="RefSeq" id="WP_125045649.1">
    <property type="nucleotide sequence ID" value="NZ_BHZC01000001.1"/>
</dbReference>
<dbReference type="Proteomes" id="UP000287830">
    <property type="component" value="Unassembled WGS sequence"/>
</dbReference>
<dbReference type="GeneID" id="95627216"/>
<evidence type="ECO:0000313" key="3">
    <source>
        <dbReference type="Proteomes" id="UP000287830"/>
    </source>
</evidence>
<comment type="caution">
    <text evidence="2">The sequence shown here is derived from an EMBL/GenBank/DDBJ whole genome shotgun (WGS) entry which is preliminary data.</text>
</comment>
<accession>A0A7U9KUZ6</accession>
<organism evidence="2 3">
    <name type="scientific">Streptomyces chrestomyceticus JCM 4735</name>
    <dbReference type="NCBI Taxonomy" id="1306181"/>
    <lineage>
        <taxon>Bacteria</taxon>
        <taxon>Bacillati</taxon>
        <taxon>Actinomycetota</taxon>
        <taxon>Actinomycetes</taxon>
        <taxon>Kitasatosporales</taxon>
        <taxon>Streptomycetaceae</taxon>
        <taxon>Streptomyces</taxon>
    </lineage>
</organism>
<name>A0A7U9KUZ6_9ACTN</name>
<evidence type="ECO:0000259" key="1">
    <source>
        <dbReference type="Pfam" id="PF06527"/>
    </source>
</evidence>
<gene>
    <name evidence="2" type="ORF">OEIGOIKO_03548</name>
</gene>
<protein>
    <recommendedName>
        <fullName evidence="1">TniQ domain-containing protein</fullName>
    </recommendedName>
</protein>
<dbReference type="EMBL" id="BHZC01000001">
    <property type="protein sequence ID" value="GCD35801.1"/>
    <property type="molecule type" value="Genomic_DNA"/>
</dbReference>
<dbReference type="OrthoDB" id="3874088at2"/>
<evidence type="ECO:0000313" key="2">
    <source>
        <dbReference type="EMBL" id="GCD35801.1"/>
    </source>
</evidence>
<dbReference type="Pfam" id="PF06527">
    <property type="entry name" value="TniQ"/>
    <property type="match status" value="1"/>
</dbReference>
<dbReference type="InterPro" id="IPR009492">
    <property type="entry name" value="TniQ"/>
</dbReference>
<dbReference type="AlphaFoldDB" id="A0A7U9KUZ6"/>